<dbReference type="SUPFAM" id="SSF50985">
    <property type="entry name" value="RCC1/BLIP-II"/>
    <property type="match status" value="2"/>
</dbReference>
<protein>
    <submittedName>
        <fullName evidence="9">Peptide ABC transporter permease</fullName>
    </submittedName>
</protein>
<keyword evidence="2 7" id="KW-0813">Transport</keyword>
<organism evidence="9 10">
    <name type="scientific">Acetivibrio ethanolgignens</name>
    <dbReference type="NCBI Taxonomy" id="290052"/>
    <lineage>
        <taxon>Bacteria</taxon>
        <taxon>Bacillati</taxon>
        <taxon>Bacillota</taxon>
        <taxon>Clostridia</taxon>
        <taxon>Eubacteriales</taxon>
        <taxon>Oscillospiraceae</taxon>
        <taxon>Acetivibrio</taxon>
    </lineage>
</organism>
<dbReference type="GO" id="GO:0055085">
    <property type="term" value="P:transmembrane transport"/>
    <property type="evidence" value="ECO:0007669"/>
    <property type="project" value="InterPro"/>
</dbReference>
<feature type="transmembrane region" description="Helical" evidence="7">
    <location>
        <begin position="446"/>
        <end position="468"/>
    </location>
</feature>
<evidence type="ECO:0000256" key="4">
    <source>
        <dbReference type="ARBA" id="ARBA00022692"/>
    </source>
</evidence>
<evidence type="ECO:0000313" key="10">
    <source>
        <dbReference type="Proteomes" id="UP000054874"/>
    </source>
</evidence>
<keyword evidence="3" id="KW-1003">Cell membrane</keyword>
<keyword evidence="4 7" id="KW-0812">Transmembrane</keyword>
<feature type="transmembrane region" description="Helical" evidence="7">
    <location>
        <begin position="499"/>
        <end position="532"/>
    </location>
</feature>
<dbReference type="Proteomes" id="UP000054874">
    <property type="component" value="Unassembled WGS sequence"/>
</dbReference>
<dbReference type="Gene3D" id="1.10.3720.10">
    <property type="entry name" value="MetI-like"/>
    <property type="match status" value="1"/>
</dbReference>
<dbReference type="PROSITE" id="PS00626">
    <property type="entry name" value="RCC1_2"/>
    <property type="match status" value="1"/>
</dbReference>
<evidence type="ECO:0000259" key="8">
    <source>
        <dbReference type="PROSITE" id="PS50928"/>
    </source>
</evidence>
<proteinExistence type="inferred from homology"/>
<dbReference type="SUPFAM" id="SSF161098">
    <property type="entry name" value="MetI-like"/>
    <property type="match status" value="1"/>
</dbReference>
<feature type="transmembrane region" description="Helical" evidence="7">
    <location>
        <begin position="422"/>
        <end position="440"/>
    </location>
</feature>
<dbReference type="CDD" id="cd06261">
    <property type="entry name" value="TM_PBP2"/>
    <property type="match status" value="1"/>
</dbReference>
<dbReference type="PROSITE" id="PS50012">
    <property type="entry name" value="RCC1_3"/>
    <property type="match status" value="2"/>
</dbReference>
<evidence type="ECO:0000256" key="6">
    <source>
        <dbReference type="ARBA" id="ARBA00023136"/>
    </source>
</evidence>
<keyword evidence="6 7" id="KW-0472">Membrane</keyword>
<keyword evidence="10" id="KW-1185">Reference proteome</keyword>
<dbReference type="PANTHER" id="PTHR43386">
    <property type="entry name" value="OLIGOPEPTIDE TRANSPORT SYSTEM PERMEASE PROTEIN APPC"/>
    <property type="match status" value="1"/>
</dbReference>
<evidence type="ECO:0000256" key="5">
    <source>
        <dbReference type="ARBA" id="ARBA00022989"/>
    </source>
</evidence>
<dbReference type="InterPro" id="IPR000408">
    <property type="entry name" value="Reg_chr_condens"/>
</dbReference>
<dbReference type="InterPro" id="IPR035906">
    <property type="entry name" value="MetI-like_sf"/>
</dbReference>
<dbReference type="InterPro" id="IPR000515">
    <property type="entry name" value="MetI-like"/>
</dbReference>
<evidence type="ECO:0000256" key="7">
    <source>
        <dbReference type="RuleBase" id="RU363032"/>
    </source>
</evidence>
<dbReference type="STRING" id="290052.ASU35_01135"/>
<dbReference type="OrthoDB" id="9797852at2"/>
<feature type="transmembrane region" description="Helical" evidence="7">
    <location>
        <begin position="37"/>
        <end position="59"/>
    </location>
</feature>
<dbReference type="Pfam" id="PF12911">
    <property type="entry name" value="OppC_N"/>
    <property type="match status" value="1"/>
</dbReference>
<dbReference type="AlphaFoldDB" id="A0A0V8QGP2"/>
<dbReference type="PROSITE" id="PS50928">
    <property type="entry name" value="ABC_TM1"/>
    <property type="match status" value="1"/>
</dbReference>
<feature type="domain" description="ABC transmembrane type-1" evidence="8">
    <location>
        <begin position="380"/>
        <end position="577"/>
    </location>
</feature>
<dbReference type="Pfam" id="PF13540">
    <property type="entry name" value="RCC1_2"/>
    <property type="match status" value="3"/>
</dbReference>
<dbReference type="Pfam" id="PF00528">
    <property type="entry name" value="BPD_transp_1"/>
    <property type="match status" value="1"/>
</dbReference>
<evidence type="ECO:0000313" key="9">
    <source>
        <dbReference type="EMBL" id="KSV59680.1"/>
    </source>
</evidence>
<comment type="subcellular location">
    <subcellularLocation>
        <location evidence="1 7">Cell membrane</location>
        <topology evidence="1 7">Multi-pass membrane protein</topology>
    </subcellularLocation>
</comment>
<dbReference type="GO" id="GO:0005886">
    <property type="term" value="C:plasma membrane"/>
    <property type="evidence" value="ECO:0007669"/>
    <property type="project" value="UniProtKB-SubCell"/>
</dbReference>
<dbReference type="InterPro" id="IPR050366">
    <property type="entry name" value="BP-dependent_transpt_permease"/>
</dbReference>
<evidence type="ECO:0000256" key="2">
    <source>
        <dbReference type="ARBA" id="ARBA00022448"/>
    </source>
</evidence>
<sequence>MFKKLFGVNKKELDIFEEEQMQSPFRTVVANFKANRLAMTAVTGFLLIFLFVLIGPLFMPINLAYQEGTQKNIAPGLDMMKLPSEMKKNPVSISNGASFGVGADANGKVYTWGKTRVSKKIDLKNIPSDMGKVVQVSAGYDHAVALNENGEVFAWGNGRLGQLDIPDDIGRHGKIVQIAAGYQITLAVAEDGYLYVWGNENINDIKVKKRTQDKDIVKVATSADTAVALTKSGAAKHLGAEKSAVSRIPDEALSGVVDIAATAATAAVVKEDGSVVVWGNTKQGLADVPEMDGKAVAIVGGRYHYTVLTDTGRAYSWGDNKMGQTKVPGSAQSGVAAIYGGYYQNYAVKADKVVTWGLKGYALGSDELGRDVLERIVNGGRMTMTVGAVAVIISTIIGIIVGGISGFFGGKVDLVLQRITEVFTAIPFLPFAMILSTIIGPKVPEGLRITIIMVILGVLSWPQLARLVRAQVLAEREKEFVTAARAMGVKKSNIVFKHIIPNVISVIIVTATLDFATCMLTEASLSFLGFGVQLPNPTWGNMLFGCVDSVVIQNYWWRWVFPAILLSICVICINTIGDGLRDAIDPKSNEK</sequence>
<accession>A0A0V8QGP2</accession>
<gene>
    <name evidence="9" type="ORF">ASU35_01135</name>
</gene>
<reference evidence="9 10" key="1">
    <citation type="submission" date="2015-11" db="EMBL/GenBank/DDBJ databases">
        <title>Butyribacter intestini gen. nov., sp. nov., a butyric acid-producing bacterium of the family Lachnospiraceae isolated from the human faeces.</title>
        <authorList>
            <person name="Zou Y."/>
            <person name="Xue W."/>
            <person name="Luo G."/>
            <person name="Lv M."/>
        </authorList>
    </citation>
    <scope>NUCLEOTIDE SEQUENCE [LARGE SCALE GENOMIC DNA]</scope>
    <source>
        <strain evidence="9 10">ACET-33324</strain>
    </source>
</reference>
<dbReference type="InterPro" id="IPR009091">
    <property type="entry name" value="RCC1/BLIP-II"/>
</dbReference>
<name>A0A0V8QGP2_9FIRM</name>
<keyword evidence="5 7" id="KW-1133">Transmembrane helix</keyword>
<dbReference type="InterPro" id="IPR025966">
    <property type="entry name" value="OppC_N"/>
</dbReference>
<comment type="caution">
    <text evidence="9">The sequence shown here is derived from an EMBL/GenBank/DDBJ whole genome shotgun (WGS) entry which is preliminary data.</text>
</comment>
<feature type="transmembrane region" description="Helical" evidence="7">
    <location>
        <begin position="559"/>
        <end position="577"/>
    </location>
</feature>
<dbReference type="Gene3D" id="2.130.10.30">
    <property type="entry name" value="Regulator of chromosome condensation 1/beta-lactamase-inhibitor protein II"/>
    <property type="match status" value="2"/>
</dbReference>
<feature type="transmembrane region" description="Helical" evidence="7">
    <location>
        <begin position="386"/>
        <end position="410"/>
    </location>
</feature>
<comment type="similarity">
    <text evidence="7">Belongs to the binding-protein-dependent transport system permease family.</text>
</comment>
<dbReference type="PANTHER" id="PTHR43386:SF1">
    <property type="entry name" value="D,D-DIPEPTIDE TRANSPORT SYSTEM PERMEASE PROTEIN DDPC-RELATED"/>
    <property type="match status" value="1"/>
</dbReference>
<dbReference type="EMBL" id="LNAM01000112">
    <property type="protein sequence ID" value="KSV59680.1"/>
    <property type="molecule type" value="Genomic_DNA"/>
</dbReference>
<evidence type="ECO:0000256" key="1">
    <source>
        <dbReference type="ARBA" id="ARBA00004651"/>
    </source>
</evidence>
<evidence type="ECO:0000256" key="3">
    <source>
        <dbReference type="ARBA" id="ARBA00022475"/>
    </source>
</evidence>